<evidence type="ECO:0000256" key="2">
    <source>
        <dbReference type="ARBA" id="ARBA00022963"/>
    </source>
</evidence>
<organism evidence="7 8">
    <name type="scientific">Hylemonella gracilis</name>
    <dbReference type="NCBI Taxonomy" id="80880"/>
    <lineage>
        <taxon>Bacteria</taxon>
        <taxon>Pseudomonadati</taxon>
        <taxon>Pseudomonadota</taxon>
        <taxon>Betaproteobacteria</taxon>
        <taxon>Burkholderiales</taxon>
        <taxon>Comamonadaceae</taxon>
        <taxon>Hylemonella</taxon>
    </lineage>
</organism>
<evidence type="ECO:0000256" key="3">
    <source>
        <dbReference type="ARBA" id="ARBA00023098"/>
    </source>
</evidence>
<accession>A0A4P6UME4</accession>
<name>A0A4P6UME4_9BURK</name>
<dbReference type="PROSITE" id="PS51635">
    <property type="entry name" value="PNPLA"/>
    <property type="match status" value="1"/>
</dbReference>
<dbReference type="PANTHER" id="PTHR14226">
    <property type="entry name" value="NEUROPATHY TARGET ESTERASE/SWISS CHEESE D.MELANOGASTER"/>
    <property type="match status" value="1"/>
</dbReference>
<dbReference type="PANTHER" id="PTHR14226:SF29">
    <property type="entry name" value="NEUROPATHY TARGET ESTERASE SWS"/>
    <property type="match status" value="1"/>
</dbReference>
<proteinExistence type="predicted"/>
<evidence type="ECO:0000256" key="1">
    <source>
        <dbReference type="ARBA" id="ARBA00022801"/>
    </source>
</evidence>
<dbReference type="GO" id="GO:0016042">
    <property type="term" value="P:lipid catabolic process"/>
    <property type="evidence" value="ECO:0007669"/>
    <property type="project" value="UniProtKB-UniRule"/>
</dbReference>
<feature type="active site" description="Proton acceptor" evidence="4">
    <location>
        <position position="216"/>
    </location>
</feature>
<feature type="short sequence motif" description="GXSXG" evidence="4">
    <location>
        <begin position="98"/>
        <end position="102"/>
    </location>
</feature>
<dbReference type="KEGG" id="hgr:DW355_06990"/>
<feature type="chain" id="PRO_5020915966" evidence="5">
    <location>
        <begin position="38"/>
        <end position="327"/>
    </location>
</feature>
<dbReference type="InterPro" id="IPR002641">
    <property type="entry name" value="PNPLA_dom"/>
</dbReference>
<gene>
    <name evidence="7" type="ORF">DW355_06990</name>
</gene>
<feature type="short sequence motif" description="GXGXXG" evidence="4">
    <location>
        <begin position="71"/>
        <end position="76"/>
    </location>
</feature>
<reference evidence="7 8" key="1">
    <citation type="submission" date="2018-07" db="EMBL/GenBank/DDBJ databases">
        <title>Exploring interactions and the metabolic potential of the ultra-small soil bacteria Hylemonella gracilis.</title>
        <authorList>
            <person name="Tyc O."/>
            <person name="Kulkarni P."/>
            <person name="Gawehns F."/>
            <person name="Hundscheid M."/>
            <person name="Zweers H."/>
            <person name="Garbeva P."/>
        </authorList>
    </citation>
    <scope>NUCLEOTIDE SEQUENCE [LARGE SCALE GENOMIC DNA]</scope>
    <source>
        <strain evidence="7 8">NS1</strain>
    </source>
</reference>
<keyword evidence="3 4" id="KW-0443">Lipid metabolism</keyword>
<keyword evidence="1 4" id="KW-0378">Hydrolase</keyword>
<dbReference type="InterPro" id="IPR016035">
    <property type="entry name" value="Acyl_Trfase/lysoPLipase"/>
</dbReference>
<evidence type="ECO:0000256" key="4">
    <source>
        <dbReference type="PROSITE-ProRule" id="PRU01161"/>
    </source>
</evidence>
<evidence type="ECO:0000313" key="7">
    <source>
        <dbReference type="EMBL" id="QBK06422.1"/>
    </source>
</evidence>
<dbReference type="PROSITE" id="PS51257">
    <property type="entry name" value="PROKAR_LIPOPROTEIN"/>
    <property type="match status" value="1"/>
</dbReference>
<evidence type="ECO:0000313" key="8">
    <source>
        <dbReference type="Proteomes" id="UP000292939"/>
    </source>
</evidence>
<dbReference type="GO" id="GO:0016787">
    <property type="term" value="F:hydrolase activity"/>
    <property type="evidence" value="ECO:0007669"/>
    <property type="project" value="UniProtKB-UniRule"/>
</dbReference>
<dbReference type="InterPro" id="IPR050301">
    <property type="entry name" value="NTE"/>
</dbReference>
<sequence>MRTLLKSQGMRTAALSALLLTAWLLTGCAASPSTASADLHPRTLAEVQESTGPRAAHNGERRPTVALALGGGGLRGFAHVGVLQALEEAGLRPDIVVGTSAGSVVGAAYASGMSVEAIREAALAIKVSSLLDFTWQSGGFIRGDKLAGWTDTLIGSKGSDKHIEDFPIRFAAVATDLQSAQPMLLTQGPAGRIIQASSAVPGMQVPVAYEAGHLIDGGVTSLVPVRFARALGADLVIAVDIYCRSPRAATMNVLGVLGQVMQTQSCLIAAPELAEANMVIAPTVAVPDMADRPSQEQAIQAGYQATRAALARYAGSAPAIKLALRPY</sequence>
<dbReference type="Pfam" id="PF01734">
    <property type="entry name" value="Patatin"/>
    <property type="match status" value="1"/>
</dbReference>
<dbReference type="SUPFAM" id="SSF52151">
    <property type="entry name" value="FabD/lysophospholipase-like"/>
    <property type="match status" value="1"/>
</dbReference>
<dbReference type="Proteomes" id="UP000292939">
    <property type="component" value="Chromosome"/>
</dbReference>
<feature type="domain" description="PNPLA" evidence="6">
    <location>
        <begin position="67"/>
        <end position="229"/>
    </location>
</feature>
<dbReference type="OrthoDB" id="5290098at2"/>
<evidence type="ECO:0000256" key="5">
    <source>
        <dbReference type="SAM" id="SignalP"/>
    </source>
</evidence>
<evidence type="ECO:0000259" key="6">
    <source>
        <dbReference type="PROSITE" id="PS51635"/>
    </source>
</evidence>
<keyword evidence="5" id="KW-0732">Signal</keyword>
<dbReference type="RefSeq" id="WP_131278799.1">
    <property type="nucleotide sequence ID" value="NZ_CP031395.1"/>
</dbReference>
<protein>
    <submittedName>
        <fullName evidence="7">Patatin</fullName>
    </submittedName>
</protein>
<feature type="active site" description="Nucleophile" evidence="4">
    <location>
        <position position="100"/>
    </location>
</feature>
<keyword evidence="2 4" id="KW-0442">Lipid degradation</keyword>
<dbReference type="AlphaFoldDB" id="A0A4P6UME4"/>
<feature type="signal peptide" evidence="5">
    <location>
        <begin position="1"/>
        <end position="37"/>
    </location>
</feature>
<feature type="short sequence motif" description="DGA/G" evidence="4">
    <location>
        <begin position="216"/>
        <end position="218"/>
    </location>
</feature>
<dbReference type="EMBL" id="CP031395">
    <property type="protein sequence ID" value="QBK06422.1"/>
    <property type="molecule type" value="Genomic_DNA"/>
</dbReference>
<dbReference type="Gene3D" id="3.40.1090.10">
    <property type="entry name" value="Cytosolic phospholipase A2 catalytic domain"/>
    <property type="match status" value="2"/>
</dbReference>